<dbReference type="AlphaFoldDB" id="A0A8J7J3B0"/>
<dbReference type="EMBL" id="JADEWZ010000018">
    <property type="protein sequence ID" value="MBE9116869.1"/>
    <property type="molecule type" value="Genomic_DNA"/>
</dbReference>
<feature type="domain" description="Methyltransferase" evidence="1">
    <location>
        <begin position="73"/>
        <end position="183"/>
    </location>
</feature>
<keyword evidence="2" id="KW-0808">Transferase</keyword>
<dbReference type="RefSeq" id="WP_194029960.1">
    <property type="nucleotide sequence ID" value="NZ_JADEWZ010000018.1"/>
</dbReference>
<dbReference type="Proteomes" id="UP000654482">
    <property type="component" value="Unassembled WGS sequence"/>
</dbReference>
<dbReference type="CDD" id="cd02440">
    <property type="entry name" value="AdoMet_MTases"/>
    <property type="match status" value="1"/>
</dbReference>
<comment type="caution">
    <text evidence="2">The sequence shown here is derived from an EMBL/GenBank/DDBJ whole genome shotgun (WGS) entry which is preliminary data.</text>
</comment>
<dbReference type="Gene3D" id="3.40.50.150">
    <property type="entry name" value="Vaccinia Virus protein VP39"/>
    <property type="match status" value="1"/>
</dbReference>
<organism evidence="2 3">
    <name type="scientific">Lusitaniella coriacea LEGE 07157</name>
    <dbReference type="NCBI Taxonomy" id="945747"/>
    <lineage>
        <taxon>Bacteria</taxon>
        <taxon>Bacillati</taxon>
        <taxon>Cyanobacteriota</taxon>
        <taxon>Cyanophyceae</taxon>
        <taxon>Spirulinales</taxon>
        <taxon>Lusitaniellaceae</taxon>
        <taxon>Lusitaniella</taxon>
    </lineage>
</organism>
<protein>
    <submittedName>
        <fullName evidence="2">Class I SAM-dependent methyltransferase</fullName>
    </submittedName>
</protein>
<reference evidence="2" key="1">
    <citation type="submission" date="2020-10" db="EMBL/GenBank/DDBJ databases">
        <authorList>
            <person name="Castelo-Branco R."/>
            <person name="Eusebio N."/>
            <person name="Adriana R."/>
            <person name="Vieira A."/>
            <person name="Brugerolle De Fraissinette N."/>
            <person name="Rezende De Castro R."/>
            <person name="Schneider M.P."/>
            <person name="Vasconcelos V."/>
            <person name="Leao P.N."/>
        </authorList>
    </citation>
    <scope>NUCLEOTIDE SEQUENCE</scope>
    <source>
        <strain evidence="2">LEGE 07157</strain>
    </source>
</reference>
<keyword evidence="3" id="KW-1185">Reference proteome</keyword>
<dbReference type="Pfam" id="PF13847">
    <property type="entry name" value="Methyltransf_31"/>
    <property type="match status" value="1"/>
</dbReference>
<proteinExistence type="predicted"/>
<gene>
    <name evidence="2" type="ORF">IQ249_13260</name>
</gene>
<dbReference type="PANTHER" id="PTHR43861:SF1">
    <property type="entry name" value="TRANS-ACONITATE 2-METHYLTRANSFERASE"/>
    <property type="match status" value="1"/>
</dbReference>
<evidence type="ECO:0000259" key="1">
    <source>
        <dbReference type="Pfam" id="PF13847"/>
    </source>
</evidence>
<sequence>MANLDFVTRLHTRTQRNYLERVTSDDKAECAIIAKQYGKDYWDGDRRYGYGGYRYDGRWLTVAKAMADHYGLKAGDKILDVGCGKGYLLYEFTQAVPGIEIAGIDISEYAIANAKEEVKPFLQIGNATDLPYPDDSFDFIVSITTLHNLYNYELHKVLQEIERVGKENKYVLIESYRNERERVNLLYWQLTCETFYTPQEWEWFAQQSGYTGDFGYIFFE</sequence>
<dbReference type="GO" id="GO:0008168">
    <property type="term" value="F:methyltransferase activity"/>
    <property type="evidence" value="ECO:0007669"/>
    <property type="project" value="UniProtKB-KW"/>
</dbReference>
<name>A0A8J7J3B0_9CYAN</name>
<dbReference type="InterPro" id="IPR025714">
    <property type="entry name" value="Methyltranfer_dom"/>
</dbReference>
<keyword evidence="2" id="KW-0489">Methyltransferase</keyword>
<dbReference type="PANTHER" id="PTHR43861">
    <property type="entry name" value="TRANS-ACONITATE 2-METHYLTRANSFERASE-RELATED"/>
    <property type="match status" value="1"/>
</dbReference>
<dbReference type="GO" id="GO:0032259">
    <property type="term" value="P:methylation"/>
    <property type="evidence" value="ECO:0007669"/>
    <property type="project" value="UniProtKB-KW"/>
</dbReference>
<dbReference type="InterPro" id="IPR029063">
    <property type="entry name" value="SAM-dependent_MTases_sf"/>
</dbReference>
<dbReference type="SUPFAM" id="SSF53335">
    <property type="entry name" value="S-adenosyl-L-methionine-dependent methyltransferases"/>
    <property type="match status" value="1"/>
</dbReference>
<evidence type="ECO:0000313" key="2">
    <source>
        <dbReference type="EMBL" id="MBE9116869.1"/>
    </source>
</evidence>
<evidence type="ECO:0000313" key="3">
    <source>
        <dbReference type="Proteomes" id="UP000654482"/>
    </source>
</evidence>
<accession>A0A8J7J3B0</accession>